<feature type="domain" description="CCHC-type" evidence="12">
    <location>
        <begin position="547"/>
        <end position="563"/>
    </location>
</feature>
<keyword evidence="5 11" id="KW-0472">Membrane</keyword>
<evidence type="ECO:0000256" key="1">
    <source>
        <dbReference type="ARBA" id="ARBA00004141"/>
    </source>
</evidence>
<evidence type="ECO:0000256" key="4">
    <source>
        <dbReference type="ARBA" id="ARBA00022989"/>
    </source>
</evidence>
<keyword evidence="9" id="KW-0175">Coiled coil</keyword>
<comment type="caution">
    <text evidence="13">The sequence shown here is derived from an EMBL/GenBank/DDBJ whole genome shotgun (WGS) entry which is preliminary data.</text>
</comment>
<dbReference type="GO" id="GO:0008270">
    <property type="term" value="F:zinc ion binding"/>
    <property type="evidence" value="ECO:0007669"/>
    <property type="project" value="InterPro"/>
</dbReference>
<feature type="transmembrane region" description="Helical" evidence="11">
    <location>
        <begin position="73"/>
        <end position="94"/>
    </location>
</feature>
<feature type="binding site" evidence="6">
    <location>
        <position position="52"/>
    </location>
    <ligand>
        <name>Na(+)</name>
        <dbReference type="ChEBI" id="CHEBI:29101"/>
        <label>1</label>
    </ligand>
</feature>
<feature type="transmembrane region" description="Helical" evidence="11">
    <location>
        <begin position="43"/>
        <end position="61"/>
    </location>
</feature>
<proteinExistence type="inferred from homology"/>
<gene>
    <name evidence="13" type="ORF">FSP39_016311</name>
</gene>
<keyword evidence="6" id="KW-0915">Sodium</keyword>
<keyword evidence="6" id="KW-0479">Metal-binding</keyword>
<dbReference type="InterPro" id="IPR037272">
    <property type="entry name" value="SNS_sf"/>
</dbReference>
<evidence type="ECO:0000256" key="10">
    <source>
        <dbReference type="SAM" id="MobiDB-lite"/>
    </source>
</evidence>
<dbReference type="PROSITE" id="PS00754">
    <property type="entry name" value="NA_NEUROTRAN_SYMP_2"/>
    <property type="match status" value="1"/>
</dbReference>
<keyword evidence="14" id="KW-1185">Reference proteome</keyword>
<organism evidence="13 14">
    <name type="scientific">Pinctada imbricata</name>
    <name type="common">Atlantic pearl-oyster</name>
    <name type="synonym">Pinctada martensii</name>
    <dbReference type="NCBI Taxonomy" id="66713"/>
    <lineage>
        <taxon>Eukaryota</taxon>
        <taxon>Metazoa</taxon>
        <taxon>Spiralia</taxon>
        <taxon>Lophotrochozoa</taxon>
        <taxon>Mollusca</taxon>
        <taxon>Bivalvia</taxon>
        <taxon>Autobranchia</taxon>
        <taxon>Pteriomorphia</taxon>
        <taxon>Pterioida</taxon>
        <taxon>Pterioidea</taxon>
        <taxon>Pteriidae</taxon>
        <taxon>Pinctada</taxon>
    </lineage>
</organism>
<feature type="region of interest" description="Disordered" evidence="10">
    <location>
        <begin position="568"/>
        <end position="591"/>
    </location>
</feature>
<evidence type="ECO:0000256" key="11">
    <source>
        <dbReference type="SAM" id="Phobius"/>
    </source>
</evidence>
<comment type="subcellular location">
    <subcellularLocation>
        <location evidence="1">Membrane</location>
        <topology evidence="1">Multi-pass membrane protein</topology>
    </subcellularLocation>
</comment>
<evidence type="ECO:0000313" key="13">
    <source>
        <dbReference type="EMBL" id="KAK3083187.1"/>
    </source>
</evidence>
<keyword evidence="2 8" id="KW-0813">Transport</keyword>
<comment type="similarity">
    <text evidence="8">Belongs to the sodium:neurotransmitter symporter (SNF) (TC 2.A.22) family.</text>
</comment>
<feature type="transmembrane region" description="Helical" evidence="11">
    <location>
        <begin position="115"/>
        <end position="142"/>
    </location>
</feature>
<dbReference type="PROSITE" id="PS50267">
    <property type="entry name" value="NA_NEUROTRAN_SYMP_3"/>
    <property type="match status" value="1"/>
</dbReference>
<dbReference type="AlphaFoldDB" id="A0AA88XLB3"/>
<dbReference type="SUPFAM" id="SSF161070">
    <property type="entry name" value="SNF-like"/>
    <property type="match status" value="1"/>
</dbReference>
<dbReference type="Pfam" id="PF00209">
    <property type="entry name" value="SNF"/>
    <property type="match status" value="1"/>
</dbReference>
<dbReference type="Proteomes" id="UP001186944">
    <property type="component" value="Unassembled WGS sequence"/>
</dbReference>
<keyword evidence="3 8" id="KW-0812">Transmembrane</keyword>
<dbReference type="GO" id="GO:0015293">
    <property type="term" value="F:symporter activity"/>
    <property type="evidence" value="ECO:0007669"/>
    <property type="project" value="UniProtKB-KW"/>
</dbReference>
<evidence type="ECO:0000256" key="6">
    <source>
        <dbReference type="PIRSR" id="PIRSR600175-1"/>
    </source>
</evidence>
<keyword evidence="7" id="KW-1015">Disulfide bond</keyword>
<accession>A0AA88XLB3</accession>
<feature type="compositionally biased region" description="Polar residues" evidence="10">
    <location>
        <begin position="568"/>
        <end position="582"/>
    </location>
</feature>
<evidence type="ECO:0000256" key="3">
    <source>
        <dbReference type="ARBA" id="ARBA00022692"/>
    </source>
</evidence>
<evidence type="ECO:0000259" key="12">
    <source>
        <dbReference type="SMART" id="SM00343"/>
    </source>
</evidence>
<dbReference type="GO" id="GO:0003676">
    <property type="term" value="F:nucleic acid binding"/>
    <property type="evidence" value="ECO:0007669"/>
    <property type="project" value="InterPro"/>
</dbReference>
<keyword evidence="8" id="KW-0769">Symport</keyword>
<feature type="binding site" evidence="6">
    <location>
        <position position="56"/>
    </location>
    <ligand>
        <name>Na(+)</name>
        <dbReference type="ChEBI" id="CHEBI:29101"/>
        <label>1</label>
    </ligand>
</feature>
<dbReference type="InterPro" id="IPR036875">
    <property type="entry name" value="Znf_CCHC_sf"/>
</dbReference>
<dbReference type="EMBL" id="VSWD01000014">
    <property type="protein sequence ID" value="KAK3083187.1"/>
    <property type="molecule type" value="Genomic_DNA"/>
</dbReference>
<dbReference type="GO" id="GO:0005886">
    <property type="term" value="C:plasma membrane"/>
    <property type="evidence" value="ECO:0007669"/>
    <property type="project" value="TreeGrafter"/>
</dbReference>
<feature type="binding site" evidence="6">
    <location>
        <position position="49"/>
    </location>
    <ligand>
        <name>Na(+)</name>
        <dbReference type="ChEBI" id="CHEBI:29101"/>
        <label>2</label>
    </ligand>
</feature>
<dbReference type="PRINTS" id="PR00176">
    <property type="entry name" value="NANEUSMPORT"/>
</dbReference>
<feature type="binding site" evidence="6">
    <location>
        <position position="51"/>
    </location>
    <ligand>
        <name>Na(+)</name>
        <dbReference type="ChEBI" id="CHEBI:29101"/>
        <label>1</label>
    </ligand>
</feature>
<dbReference type="PANTHER" id="PTHR11616">
    <property type="entry name" value="SODIUM/CHLORIDE DEPENDENT TRANSPORTER"/>
    <property type="match status" value="1"/>
</dbReference>
<dbReference type="InterPro" id="IPR001878">
    <property type="entry name" value="Znf_CCHC"/>
</dbReference>
<evidence type="ECO:0000256" key="2">
    <source>
        <dbReference type="ARBA" id="ARBA00022448"/>
    </source>
</evidence>
<dbReference type="PANTHER" id="PTHR11616:SF309">
    <property type="entry name" value="TRANSPORTER"/>
    <property type="match status" value="1"/>
</dbReference>
<evidence type="ECO:0000256" key="7">
    <source>
        <dbReference type="PIRSR" id="PIRSR600175-2"/>
    </source>
</evidence>
<evidence type="ECO:0000256" key="5">
    <source>
        <dbReference type="ARBA" id="ARBA00023136"/>
    </source>
</evidence>
<evidence type="ECO:0000256" key="9">
    <source>
        <dbReference type="SAM" id="Coils"/>
    </source>
</evidence>
<keyword evidence="4 11" id="KW-1133">Transmembrane helix</keyword>
<evidence type="ECO:0000313" key="14">
    <source>
        <dbReference type="Proteomes" id="UP001186944"/>
    </source>
</evidence>
<name>A0AA88XLB3_PINIB</name>
<dbReference type="GO" id="GO:0006865">
    <property type="term" value="P:amino acid transport"/>
    <property type="evidence" value="ECO:0007669"/>
    <property type="project" value="TreeGrafter"/>
</dbReference>
<feature type="disulfide bond" evidence="7">
    <location>
        <begin position="154"/>
        <end position="163"/>
    </location>
</feature>
<reference evidence="13" key="1">
    <citation type="submission" date="2019-08" db="EMBL/GenBank/DDBJ databases">
        <title>The improved chromosome-level genome for the pearl oyster Pinctada fucata martensii using PacBio sequencing and Hi-C.</title>
        <authorList>
            <person name="Zheng Z."/>
        </authorList>
    </citation>
    <scope>NUCLEOTIDE SEQUENCE</scope>
    <source>
        <strain evidence="13">ZZ-2019</strain>
        <tissue evidence="13">Adductor muscle</tissue>
    </source>
</reference>
<protein>
    <recommendedName>
        <fullName evidence="8">Transporter</fullName>
    </recommendedName>
</protein>
<dbReference type="PROSITE" id="PS00610">
    <property type="entry name" value="NA_NEUROTRAN_SYMP_1"/>
    <property type="match status" value="1"/>
</dbReference>
<sequence>MYDKRRTEEQPINGQGNVAFDVEDDVILDDIESRDVWSGKLDFILSCVGYAVGLGNIWRFPYLCYKNGGGAFFIPYLLFLVCGGIPILMLEVGLGQYTRLGGLAAWNICPLFQGIGVATLVVNALLYIYYIIILSWAAYYLVHSFSTVLPWSTCNNDWNTDRCSPHSSRLILNNQTAGVISTNVSSNISSNILSNLTSAFNVPSDLTNTSTVDPTVEFWDSTEVKMAEAPSPDPEVQFKAPVGDEVGQGDQDIPQEINIGHRIPLHTPIAEREPAFGPRRIFHDFNESPPRHAFRVYAQDGGNDLDRGHDAPLLMKPTSYDGKEDWDEYISHFQDCAELGRWSDRTKLLLLAASLRGQARTFYMSLSGEDKQSYPHLVSKLNQRFGSTRNQNRWLSKLEMRKRLPGESIAVLGDDIRQMAQRAYHNLNCRAQEALALNQLYKVIPVEMKCRCIDKECQTVADAVDVIERYESIMADSTDKKKMNVRAIECDDEKTRLLRKGNSDSTSNDSLASALKQLMTRIDRLEHNNTSEADQANLSYHNKRTGTCYICNSPKHFMRSCPNRYNYQMRPNQGNFKSTPGNQGNGKPLSH</sequence>
<evidence type="ECO:0000256" key="8">
    <source>
        <dbReference type="RuleBase" id="RU003732"/>
    </source>
</evidence>
<dbReference type="SUPFAM" id="SSF57756">
    <property type="entry name" value="Retrovirus zinc finger-like domains"/>
    <property type="match status" value="1"/>
</dbReference>
<dbReference type="SMART" id="SM00343">
    <property type="entry name" value="ZnF_C2HC"/>
    <property type="match status" value="1"/>
</dbReference>
<feature type="coiled-coil region" evidence="9">
    <location>
        <begin position="508"/>
        <end position="535"/>
    </location>
</feature>
<dbReference type="GO" id="GO:0035725">
    <property type="term" value="P:sodium ion transmembrane transport"/>
    <property type="evidence" value="ECO:0007669"/>
    <property type="project" value="TreeGrafter"/>
</dbReference>
<dbReference type="InterPro" id="IPR000175">
    <property type="entry name" value="Na/ntran_symport"/>
</dbReference>